<organism evidence="6 7">
    <name type="scientific">Gordonia hankookensis</name>
    <dbReference type="NCBI Taxonomy" id="589403"/>
    <lineage>
        <taxon>Bacteria</taxon>
        <taxon>Bacillati</taxon>
        <taxon>Actinomycetota</taxon>
        <taxon>Actinomycetes</taxon>
        <taxon>Mycobacteriales</taxon>
        <taxon>Gordoniaceae</taxon>
        <taxon>Gordonia</taxon>
    </lineage>
</organism>
<dbReference type="InterPro" id="IPR008920">
    <property type="entry name" value="TF_FadR/GntR_C"/>
</dbReference>
<keyword evidence="2" id="KW-0238">DNA-binding</keyword>
<keyword evidence="7" id="KW-1185">Reference proteome</keyword>
<dbReference type="Proteomes" id="UP000602395">
    <property type="component" value="Unassembled WGS sequence"/>
</dbReference>
<dbReference type="PANTHER" id="PTHR43537">
    <property type="entry name" value="TRANSCRIPTIONAL REGULATOR, GNTR FAMILY"/>
    <property type="match status" value="1"/>
</dbReference>
<dbReference type="SUPFAM" id="SSF48008">
    <property type="entry name" value="GntR ligand-binding domain-like"/>
    <property type="match status" value="1"/>
</dbReference>
<dbReference type="Pfam" id="PF07729">
    <property type="entry name" value="FCD"/>
    <property type="match status" value="1"/>
</dbReference>
<gene>
    <name evidence="6" type="ORF">IDF66_01360</name>
</gene>
<feature type="domain" description="HTH gntR-type" evidence="5">
    <location>
        <begin position="27"/>
        <end position="94"/>
    </location>
</feature>
<dbReference type="InterPro" id="IPR011711">
    <property type="entry name" value="GntR_C"/>
</dbReference>
<dbReference type="EMBL" id="JACWMS010000001">
    <property type="protein sequence ID" value="MBD1318219.1"/>
    <property type="molecule type" value="Genomic_DNA"/>
</dbReference>
<keyword evidence="1" id="KW-0805">Transcription regulation</keyword>
<dbReference type="Gene3D" id="1.10.10.10">
    <property type="entry name" value="Winged helix-like DNA-binding domain superfamily/Winged helix DNA-binding domain"/>
    <property type="match status" value="1"/>
</dbReference>
<reference evidence="6 7" key="1">
    <citation type="submission" date="2020-09" db="EMBL/GenBank/DDBJ databases">
        <title>Novel species in genus Gordonia.</title>
        <authorList>
            <person name="Zhang G."/>
        </authorList>
    </citation>
    <scope>NUCLEOTIDE SEQUENCE [LARGE SCALE GENOMIC DNA]</scope>
    <source>
        <strain evidence="6 7">ON-33</strain>
    </source>
</reference>
<dbReference type="InterPro" id="IPR000524">
    <property type="entry name" value="Tscrpt_reg_HTH_GntR"/>
</dbReference>
<name>A0ABR7W5W2_9ACTN</name>
<sequence length="242" mass="27122">MRPSATSSQSPAGAERSAPAQRLRRRPQLSEEVATHLREQIMTAAIRPGDYVRMDETAERLGVSVTPVREALLTLRGEGMVNLAPHRGYIVAELSRTDVDDLFWLQGEIAVKLALRTADAITTEQITDLERHNQQLRDALELGDGEQVAIAEFQFHRAHNLVAAGGKLAWFLLSATRYTPSQLYATDPEWGKVAVDSHAKLIEAYRVGDRDQIVEQTRRQFTDGATRLTRHLETTGIWDDQQ</sequence>
<evidence type="ECO:0000313" key="6">
    <source>
        <dbReference type="EMBL" id="MBD1318219.1"/>
    </source>
</evidence>
<proteinExistence type="predicted"/>
<comment type="caution">
    <text evidence="6">The sequence shown here is derived from an EMBL/GenBank/DDBJ whole genome shotgun (WGS) entry which is preliminary data.</text>
</comment>
<evidence type="ECO:0000259" key="5">
    <source>
        <dbReference type="PROSITE" id="PS50949"/>
    </source>
</evidence>
<feature type="region of interest" description="Disordered" evidence="4">
    <location>
        <begin position="1"/>
        <end position="28"/>
    </location>
</feature>
<evidence type="ECO:0000256" key="2">
    <source>
        <dbReference type="ARBA" id="ARBA00023125"/>
    </source>
</evidence>
<evidence type="ECO:0000313" key="7">
    <source>
        <dbReference type="Proteomes" id="UP000602395"/>
    </source>
</evidence>
<evidence type="ECO:0000256" key="4">
    <source>
        <dbReference type="SAM" id="MobiDB-lite"/>
    </source>
</evidence>
<dbReference type="PROSITE" id="PS50949">
    <property type="entry name" value="HTH_GNTR"/>
    <property type="match status" value="1"/>
</dbReference>
<evidence type="ECO:0000256" key="3">
    <source>
        <dbReference type="ARBA" id="ARBA00023163"/>
    </source>
</evidence>
<dbReference type="Gene3D" id="1.20.120.530">
    <property type="entry name" value="GntR ligand-binding domain-like"/>
    <property type="match status" value="1"/>
</dbReference>
<dbReference type="InterPro" id="IPR036388">
    <property type="entry name" value="WH-like_DNA-bd_sf"/>
</dbReference>
<dbReference type="RefSeq" id="WP_164309178.1">
    <property type="nucleotide sequence ID" value="NZ_BAABAD010000003.1"/>
</dbReference>
<accession>A0ABR7W5W2</accession>
<dbReference type="PANTHER" id="PTHR43537:SF24">
    <property type="entry name" value="GLUCONATE OPERON TRANSCRIPTIONAL REPRESSOR"/>
    <property type="match status" value="1"/>
</dbReference>
<dbReference type="SUPFAM" id="SSF46785">
    <property type="entry name" value="Winged helix' DNA-binding domain"/>
    <property type="match status" value="1"/>
</dbReference>
<protein>
    <submittedName>
        <fullName evidence="6">GntR family transcriptional regulator</fullName>
    </submittedName>
</protein>
<dbReference type="InterPro" id="IPR036390">
    <property type="entry name" value="WH_DNA-bd_sf"/>
</dbReference>
<dbReference type="SMART" id="SM00345">
    <property type="entry name" value="HTH_GNTR"/>
    <property type="match status" value="1"/>
</dbReference>
<evidence type="ECO:0000256" key="1">
    <source>
        <dbReference type="ARBA" id="ARBA00023015"/>
    </source>
</evidence>
<feature type="compositionally biased region" description="Polar residues" evidence="4">
    <location>
        <begin position="1"/>
        <end position="11"/>
    </location>
</feature>
<keyword evidence="3" id="KW-0804">Transcription</keyword>
<dbReference type="Pfam" id="PF00392">
    <property type="entry name" value="GntR"/>
    <property type="match status" value="1"/>
</dbReference>